<evidence type="ECO:0000313" key="9">
    <source>
        <dbReference type="EMBL" id="KAG5931806.1"/>
    </source>
</evidence>
<dbReference type="OrthoDB" id="27095at2759"/>
<comment type="caution">
    <text evidence="9">The sequence shown here is derived from an EMBL/GenBank/DDBJ whole genome shotgun (WGS) entry which is preliminary data.</text>
</comment>
<feature type="region of interest" description="Disordered" evidence="6">
    <location>
        <begin position="216"/>
        <end position="239"/>
    </location>
</feature>
<evidence type="ECO:0000313" key="10">
    <source>
        <dbReference type="Proteomes" id="UP000706124"/>
    </source>
</evidence>
<name>A0A9P7M7I8_9HYPO</name>
<dbReference type="InterPro" id="IPR019008">
    <property type="entry name" value="Beta_sandwich_EMC7"/>
</dbReference>
<keyword evidence="5 7" id="KW-0472">Membrane</keyword>
<keyword evidence="3" id="KW-0732">Signal</keyword>
<feature type="transmembrane region" description="Helical" evidence="7">
    <location>
        <begin position="139"/>
        <end position="161"/>
    </location>
</feature>
<evidence type="ECO:0000256" key="4">
    <source>
        <dbReference type="ARBA" id="ARBA00022989"/>
    </source>
</evidence>
<evidence type="ECO:0000256" key="6">
    <source>
        <dbReference type="SAM" id="MobiDB-lite"/>
    </source>
</evidence>
<keyword evidence="2 7" id="KW-0812">Transmembrane</keyword>
<keyword evidence="10" id="KW-1185">Reference proteome</keyword>
<evidence type="ECO:0000256" key="2">
    <source>
        <dbReference type="ARBA" id="ARBA00022692"/>
    </source>
</evidence>
<dbReference type="GO" id="GO:0072546">
    <property type="term" value="C:EMC complex"/>
    <property type="evidence" value="ECO:0007669"/>
    <property type="project" value="TreeGrafter"/>
</dbReference>
<dbReference type="PANTHER" id="PTHR13605">
    <property type="entry name" value="ER MEMBRANE PROTEIN COMPLEX SUBUNIT 7"/>
    <property type="match status" value="1"/>
</dbReference>
<organism evidence="9 10">
    <name type="scientific">Claviceps pazoutovae</name>
    <dbReference type="NCBI Taxonomy" id="1649127"/>
    <lineage>
        <taxon>Eukaryota</taxon>
        <taxon>Fungi</taxon>
        <taxon>Dikarya</taxon>
        <taxon>Ascomycota</taxon>
        <taxon>Pezizomycotina</taxon>
        <taxon>Sordariomycetes</taxon>
        <taxon>Hypocreomycetidae</taxon>
        <taxon>Hypocreales</taxon>
        <taxon>Clavicipitaceae</taxon>
        <taxon>Claviceps</taxon>
    </lineage>
</organism>
<proteinExistence type="predicted"/>
<evidence type="ECO:0000259" key="8">
    <source>
        <dbReference type="Pfam" id="PF09430"/>
    </source>
</evidence>
<evidence type="ECO:0000256" key="1">
    <source>
        <dbReference type="ARBA" id="ARBA00004167"/>
    </source>
</evidence>
<evidence type="ECO:0000256" key="3">
    <source>
        <dbReference type="ARBA" id="ARBA00022729"/>
    </source>
</evidence>
<evidence type="ECO:0000256" key="5">
    <source>
        <dbReference type="ARBA" id="ARBA00023136"/>
    </source>
</evidence>
<evidence type="ECO:0000256" key="7">
    <source>
        <dbReference type="SAM" id="Phobius"/>
    </source>
</evidence>
<keyword evidence="4 7" id="KW-1133">Transmembrane helix</keyword>
<dbReference type="AlphaFoldDB" id="A0A9P7M7I8"/>
<gene>
    <name evidence="9" type="ORF">E4U60_005788</name>
</gene>
<protein>
    <recommendedName>
        <fullName evidence="8">ER membrane protein complex subunit 7 beta-sandwich domain-containing protein</fullName>
    </recommendedName>
</protein>
<sequence>MLAILPLLLPLASAASLTLYLPSTPNPFALPPTTHATLSSLSKHHSAPLSSLNAFVFHNVTPGSYLADVHCPTDGFRPLRIDVTLGPDGQESWRAWDTFRGNEWGNMGEVVPMRAGSAGDGVEVKSLGRKMYFVDRPSFSILSILKNPMILMGLVSMAIFIGMPKLVDNMDPETKAEFEASQRNSPLNAVMGAGGAQQQNPLGNFDMAAYLAGSGKKDADEGAGAGNMKDGRKTPVRRG</sequence>
<feature type="domain" description="ER membrane protein complex subunit 7 beta-sandwich" evidence="8">
    <location>
        <begin position="27"/>
        <end position="152"/>
    </location>
</feature>
<accession>A0A9P7M7I8</accession>
<comment type="subcellular location">
    <subcellularLocation>
        <location evidence="1">Membrane</location>
        <topology evidence="1">Single-pass membrane protein</topology>
    </subcellularLocation>
</comment>
<dbReference type="PANTHER" id="PTHR13605:SF4">
    <property type="entry name" value="ER MEMBRANE PROTEIN COMPLEX SUBUNIT 7"/>
    <property type="match status" value="1"/>
</dbReference>
<dbReference type="Proteomes" id="UP000706124">
    <property type="component" value="Unassembled WGS sequence"/>
</dbReference>
<dbReference type="EMBL" id="SRPO01000521">
    <property type="protein sequence ID" value="KAG5931806.1"/>
    <property type="molecule type" value="Genomic_DNA"/>
</dbReference>
<dbReference type="InterPro" id="IPR039163">
    <property type="entry name" value="EMC7"/>
</dbReference>
<reference evidence="9 10" key="1">
    <citation type="journal article" date="2020" name="bioRxiv">
        <title>Whole genome comparisons of ergot fungi reveals the divergence and evolution of species within the genus Claviceps are the result of varying mechanisms driving genome evolution and host range expansion.</title>
        <authorList>
            <person name="Wyka S.A."/>
            <person name="Mondo S.J."/>
            <person name="Liu M."/>
            <person name="Dettman J."/>
            <person name="Nalam V."/>
            <person name="Broders K.D."/>
        </authorList>
    </citation>
    <scope>NUCLEOTIDE SEQUENCE [LARGE SCALE GENOMIC DNA]</scope>
    <source>
        <strain evidence="9 10">CCC 1485</strain>
    </source>
</reference>
<dbReference type="Pfam" id="PF09430">
    <property type="entry name" value="EMC7_beta-sandw"/>
    <property type="match status" value="1"/>
</dbReference>